<feature type="region of interest" description="Disordered" evidence="1">
    <location>
        <begin position="1"/>
        <end position="28"/>
    </location>
</feature>
<evidence type="ECO:0000313" key="2">
    <source>
        <dbReference type="EMBL" id="ARU57949.1"/>
    </source>
</evidence>
<dbReference type="AlphaFoldDB" id="A0A1Y0ICT4"/>
<evidence type="ECO:0000256" key="1">
    <source>
        <dbReference type="SAM" id="MobiDB-lite"/>
    </source>
</evidence>
<proteinExistence type="predicted"/>
<accession>A0A1Y0ICT4</accession>
<dbReference type="Proteomes" id="UP000196027">
    <property type="component" value="Chromosome"/>
</dbReference>
<dbReference type="KEGG" id="ome:OLMES_3929"/>
<dbReference type="RefSeq" id="WP_087462789.1">
    <property type="nucleotide sequence ID" value="NZ_CP021425.1"/>
</dbReference>
<name>A0A1Y0ICT4_9GAMM</name>
<dbReference type="OrthoDB" id="6111915at2"/>
<evidence type="ECO:0000313" key="3">
    <source>
        <dbReference type="Proteomes" id="UP000196027"/>
    </source>
</evidence>
<organism evidence="2 3">
    <name type="scientific">Oleiphilus messinensis</name>
    <dbReference type="NCBI Taxonomy" id="141451"/>
    <lineage>
        <taxon>Bacteria</taxon>
        <taxon>Pseudomonadati</taxon>
        <taxon>Pseudomonadota</taxon>
        <taxon>Gammaproteobacteria</taxon>
        <taxon>Oceanospirillales</taxon>
        <taxon>Oleiphilaceae</taxon>
        <taxon>Oleiphilus</taxon>
    </lineage>
</organism>
<protein>
    <submittedName>
        <fullName evidence="2">Uncharacterized protein</fullName>
    </submittedName>
</protein>
<keyword evidence="3" id="KW-1185">Reference proteome</keyword>
<reference evidence="2 3" key="1">
    <citation type="submission" date="2017-05" db="EMBL/GenBank/DDBJ databases">
        <title>Genomic insights into alkan degradation activity of Oleiphilus messinensis.</title>
        <authorList>
            <person name="Kozyavkin S.A."/>
            <person name="Slesarev A.I."/>
            <person name="Golyshin P.N."/>
            <person name="Korzhenkov A."/>
            <person name="Golyshina O.N."/>
            <person name="Toshchakov S.V."/>
        </authorList>
    </citation>
    <scope>NUCLEOTIDE SEQUENCE [LARGE SCALE GENOMIC DNA]</scope>
    <source>
        <strain evidence="2 3">ME102</strain>
    </source>
</reference>
<sequence>MTSSTWSTQAETGEWNTPSNWENNTVPTDTATFSNSTQTTIVFDAQGAATVDAIDFGTQASSYTFMFNASSGTPALTIEGSGVSNSAQCKQQFIVASTSTGYTDAQLQFTNSANAGGTNLHYTAGPTDTQGYGGGVISFCNTSSAGSANFEAWTGAGIPPENGSTVGGEIAFCDSSTAATATFTIYGSLGTDGDTFGNVVFHNSSTAAHATFTNVGGTVSGGDGGNTQFYGTSTAAFGVYYNKGATHDSANGGDVAFDSNATGGQGQFHNYPAAVTGGYGGVTSFNNNPPNMDTLGASAGQGFYYNYGAQTADQGGGGHTEFSAKHGSPTAENGSFVNYGCGAKLDSHSSAGHTIFSINLPTIYRPTAGNGLFWNHPGLVEGAPAGYTEFSVYGDGTPGSNIPTAENGTFINLGANSQYATGGYTTFSGSTTAGSAQLIALGGTNEGNGGRINFYDNAQGESATVQLYGNGTLNISDHTGGLQISSLEATGGTIEIQLGTTTTDLTLTGDLILKSSSSLDFYFWKKDNGGFEPNTAYTVLTAANLSQFSASNFTGNSVDGLEPTFTVSGNTLTVSFNQN</sequence>
<dbReference type="EMBL" id="CP021425">
    <property type="protein sequence ID" value="ARU57949.1"/>
    <property type="molecule type" value="Genomic_DNA"/>
</dbReference>
<gene>
    <name evidence="2" type="ORF">OLMES_3929</name>
</gene>